<evidence type="ECO:0000313" key="2">
    <source>
        <dbReference type="EMBL" id="PSB56939.1"/>
    </source>
</evidence>
<feature type="non-terminal residue" evidence="2">
    <location>
        <position position="415"/>
    </location>
</feature>
<feature type="transmembrane region" description="Helical" evidence="1">
    <location>
        <begin position="371"/>
        <end position="390"/>
    </location>
</feature>
<dbReference type="OrthoDB" id="9791035at2"/>
<name>A0A2T1GH10_9CYAN</name>
<dbReference type="PANTHER" id="PTHR32063:SF4">
    <property type="entry name" value="SLR6043 PROTEIN"/>
    <property type="match status" value="1"/>
</dbReference>
<feature type="transmembrane region" description="Helical" evidence="1">
    <location>
        <begin position="12"/>
        <end position="31"/>
    </location>
</feature>
<keyword evidence="3" id="KW-1185">Reference proteome</keyword>
<evidence type="ECO:0000256" key="1">
    <source>
        <dbReference type="SAM" id="Phobius"/>
    </source>
</evidence>
<keyword evidence="1" id="KW-1133">Transmembrane helix</keyword>
<dbReference type="SUPFAM" id="SSF82714">
    <property type="entry name" value="Multidrug efflux transporter AcrB TolC docking domain, DN and DC subdomains"/>
    <property type="match status" value="1"/>
</dbReference>
<dbReference type="Gene3D" id="3.30.70.1430">
    <property type="entry name" value="Multidrug efflux transporter AcrB pore domain"/>
    <property type="match status" value="1"/>
</dbReference>
<keyword evidence="1" id="KW-0812">Transmembrane</keyword>
<dbReference type="InterPro" id="IPR027463">
    <property type="entry name" value="AcrB_DN_DC_subdom"/>
</dbReference>
<dbReference type="AlphaFoldDB" id="A0A2T1GH10"/>
<dbReference type="GO" id="GO:0042910">
    <property type="term" value="F:xenobiotic transmembrane transporter activity"/>
    <property type="evidence" value="ECO:0007669"/>
    <property type="project" value="TreeGrafter"/>
</dbReference>
<dbReference type="Pfam" id="PF00873">
    <property type="entry name" value="ACR_tran"/>
    <property type="match status" value="1"/>
</dbReference>
<gene>
    <name evidence="2" type="ORF">C7B77_10195</name>
</gene>
<dbReference type="Gene3D" id="3.30.2090.10">
    <property type="entry name" value="Multidrug efflux transporter AcrB TolC docking domain, DN and DC subdomains"/>
    <property type="match status" value="1"/>
</dbReference>
<organism evidence="2 3">
    <name type="scientific">Chamaesiphon polymorphus CCALA 037</name>
    <dbReference type="NCBI Taxonomy" id="2107692"/>
    <lineage>
        <taxon>Bacteria</taxon>
        <taxon>Bacillati</taxon>
        <taxon>Cyanobacteriota</taxon>
        <taxon>Cyanophyceae</taxon>
        <taxon>Gomontiellales</taxon>
        <taxon>Chamaesiphonaceae</taxon>
        <taxon>Chamaesiphon</taxon>
    </lineage>
</organism>
<reference evidence="2 3" key="1">
    <citation type="submission" date="2018-03" db="EMBL/GenBank/DDBJ databases">
        <title>The ancient ancestry and fast evolution of plastids.</title>
        <authorList>
            <person name="Moore K.R."/>
            <person name="Magnabosco C."/>
            <person name="Momper L."/>
            <person name="Gold D.A."/>
            <person name="Bosak T."/>
            <person name="Fournier G.P."/>
        </authorList>
    </citation>
    <scope>NUCLEOTIDE SEQUENCE [LARGE SCALE GENOMIC DNA]</scope>
    <source>
        <strain evidence="2 3">CCALA 037</strain>
    </source>
</reference>
<dbReference type="Proteomes" id="UP000238937">
    <property type="component" value="Unassembled WGS sequence"/>
</dbReference>
<protein>
    <submittedName>
        <fullName evidence="2">CusA/CzcA family heavy metal efflux RND transporter</fullName>
    </submittedName>
</protein>
<dbReference type="SUPFAM" id="SSF82693">
    <property type="entry name" value="Multidrug efflux transporter AcrB pore domain, PN1, PN2, PC1 and PC2 subdomains"/>
    <property type="match status" value="2"/>
</dbReference>
<dbReference type="Gene3D" id="1.20.1640.10">
    <property type="entry name" value="Multidrug efflux transporter AcrB transmembrane domain"/>
    <property type="match status" value="1"/>
</dbReference>
<dbReference type="GO" id="GO:0005886">
    <property type="term" value="C:plasma membrane"/>
    <property type="evidence" value="ECO:0007669"/>
    <property type="project" value="TreeGrafter"/>
</dbReference>
<comment type="caution">
    <text evidence="2">The sequence shown here is derived from an EMBL/GenBank/DDBJ whole genome shotgun (WGS) entry which is preliminary data.</text>
</comment>
<dbReference type="SUPFAM" id="SSF82866">
    <property type="entry name" value="Multidrug efflux transporter AcrB transmembrane domain"/>
    <property type="match status" value="1"/>
</dbReference>
<dbReference type="InterPro" id="IPR001036">
    <property type="entry name" value="Acrflvin-R"/>
</dbReference>
<evidence type="ECO:0000313" key="3">
    <source>
        <dbReference type="Proteomes" id="UP000238937"/>
    </source>
</evidence>
<dbReference type="EMBL" id="PVWO01000101">
    <property type="protein sequence ID" value="PSB56939.1"/>
    <property type="molecule type" value="Genomic_DNA"/>
</dbReference>
<dbReference type="Gene3D" id="3.30.70.1320">
    <property type="entry name" value="Multidrug efflux transporter AcrB pore domain like"/>
    <property type="match status" value="1"/>
</dbReference>
<dbReference type="PRINTS" id="PR00702">
    <property type="entry name" value="ACRIFLAVINRP"/>
</dbReference>
<dbReference type="RefSeq" id="WP_146138257.1">
    <property type="nucleotide sequence ID" value="NZ_PVWO01000101.1"/>
</dbReference>
<feature type="transmembrane region" description="Helical" evidence="1">
    <location>
        <begin position="346"/>
        <end position="364"/>
    </location>
</feature>
<accession>A0A2T1GH10</accession>
<dbReference type="PANTHER" id="PTHR32063">
    <property type="match status" value="1"/>
</dbReference>
<sequence>MLGNIVQWVINRRWLVVLAAVIVSLWTVYVIPQMPLDVLPAFAPPQVEIQTEAPGLAPEEVESLVTLPIESAINGTPGVTAVRSSSAAGISVVRTVFSWSTDIYQARQLITERLQQAVSKLPPGVEPPQMSPTTSPVGLVVQYAFTVADSEQSAKPNSLMAARRIVDWQVTNRLLAVPGVSQVLVFGGDERQFQVLVDPVKLAAFNITLDQVTQATRKANVNAAGGFYITPDTESLIRGIGRIESIEDLQKSTIVSRNGTPVRLQDVADVQIGAALKRGDGSFNGKPAIIVMVNKQPSYDTPTVSRAVEKAVAEIKVGLPKDIKVTTTFRQDSYIESSVDNVTSSLIQGSIIAAIILIPFLLNWRILAVCLLDFFLTLLFGMLVLSWLGVGLNTMTLGGLAVAIGTAIDDAIVYG</sequence>
<keyword evidence="1" id="KW-0472">Membrane</keyword>
<proteinExistence type="predicted"/>